<feature type="transmembrane region" description="Helical" evidence="12">
    <location>
        <begin position="481"/>
        <end position="499"/>
    </location>
</feature>
<dbReference type="InterPro" id="IPR038377">
    <property type="entry name" value="Na/Glc_symporter_sf"/>
</dbReference>
<evidence type="ECO:0000256" key="1">
    <source>
        <dbReference type="ARBA" id="ARBA00004651"/>
    </source>
</evidence>
<feature type="transmembrane region" description="Helical" evidence="12">
    <location>
        <begin position="288"/>
        <end position="309"/>
    </location>
</feature>
<keyword evidence="3" id="KW-0813">Transport</keyword>
<feature type="transmembrane region" description="Helical" evidence="12">
    <location>
        <begin position="420"/>
        <end position="442"/>
    </location>
</feature>
<evidence type="ECO:0000256" key="7">
    <source>
        <dbReference type="ARBA" id="ARBA00023053"/>
    </source>
</evidence>
<feature type="transmembrane region" description="Helical" evidence="12">
    <location>
        <begin position="329"/>
        <end position="352"/>
    </location>
</feature>
<dbReference type="InterPro" id="IPR051163">
    <property type="entry name" value="Sodium:Solute_Symporter_SSF"/>
</dbReference>
<dbReference type="PANTHER" id="PTHR42985:SF40">
    <property type="entry name" value="LD47995P-RELATED"/>
    <property type="match status" value="1"/>
</dbReference>
<feature type="transmembrane region" description="Helical" evidence="12">
    <location>
        <begin position="449"/>
        <end position="469"/>
    </location>
</feature>
<dbReference type="EMBL" id="CP139781">
    <property type="protein sequence ID" value="WRQ89590.1"/>
    <property type="molecule type" value="Genomic_DNA"/>
</dbReference>
<keyword evidence="9 12" id="KW-0472">Membrane</keyword>
<keyword evidence="6 12" id="KW-1133">Transmembrane helix</keyword>
<protein>
    <recommendedName>
        <fullName evidence="15">Sodium transporter</fullName>
    </recommendedName>
</protein>
<dbReference type="Gene3D" id="1.20.1730.10">
    <property type="entry name" value="Sodium/glucose cotransporter"/>
    <property type="match status" value="1"/>
</dbReference>
<evidence type="ECO:0008006" key="15">
    <source>
        <dbReference type="Google" id="ProtNLM"/>
    </source>
</evidence>
<feature type="transmembrane region" description="Helical" evidence="12">
    <location>
        <begin position="124"/>
        <end position="151"/>
    </location>
</feature>
<evidence type="ECO:0000256" key="5">
    <source>
        <dbReference type="ARBA" id="ARBA00022692"/>
    </source>
</evidence>
<feature type="transmembrane region" description="Helical" evidence="12">
    <location>
        <begin position="50"/>
        <end position="73"/>
    </location>
</feature>
<comment type="subcellular location">
    <subcellularLocation>
        <location evidence="1">Cell membrane</location>
        <topology evidence="1">Multi-pass membrane protein</topology>
    </subcellularLocation>
</comment>
<evidence type="ECO:0000313" key="13">
    <source>
        <dbReference type="EMBL" id="WRQ89590.1"/>
    </source>
</evidence>
<evidence type="ECO:0000256" key="8">
    <source>
        <dbReference type="ARBA" id="ARBA00023065"/>
    </source>
</evidence>
<feature type="transmembrane region" description="Helical" evidence="12">
    <location>
        <begin position="251"/>
        <end position="268"/>
    </location>
</feature>
<dbReference type="Proteomes" id="UP000738431">
    <property type="component" value="Chromosome"/>
</dbReference>
<feature type="transmembrane region" description="Helical" evidence="12">
    <location>
        <begin position="12"/>
        <end position="29"/>
    </location>
</feature>
<evidence type="ECO:0000256" key="10">
    <source>
        <dbReference type="ARBA" id="ARBA00023201"/>
    </source>
</evidence>
<name>A0ABZ1CD48_9BACT</name>
<feature type="transmembrane region" description="Helical" evidence="12">
    <location>
        <begin position="535"/>
        <end position="558"/>
    </location>
</feature>
<dbReference type="PANTHER" id="PTHR42985">
    <property type="entry name" value="SODIUM-COUPLED MONOCARBOXYLATE TRANSPORTER"/>
    <property type="match status" value="1"/>
</dbReference>
<keyword evidence="14" id="KW-1185">Reference proteome</keyword>
<feature type="transmembrane region" description="Helical" evidence="12">
    <location>
        <begin position="202"/>
        <end position="220"/>
    </location>
</feature>
<keyword evidence="7" id="KW-0915">Sodium</keyword>
<keyword evidence="10" id="KW-0739">Sodium transport</keyword>
<evidence type="ECO:0000313" key="14">
    <source>
        <dbReference type="Proteomes" id="UP000738431"/>
    </source>
</evidence>
<keyword evidence="4" id="KW-1003">Cell membrane</keyword>
<dbReference type="Pfam" id="PF00474">
    <property type="entry name" value="SSF"/>
    <property type="match status" value="1"/>
</dbReference>
<comment type="similarity">
    <text evidence="2 11">Belongs to the sodium:solute symporter (SSF) (TC 2.A.21) family.</text>
</comment>
<feature type="transmembrane region" description="Helical" evidence="12">
    <location>
        <begin position="79"/>
        <end position="103"/>
    </location>
</feature>
<evidence type="ECO:0000256" key="9">
    <source>
        <dbReference type="ARBA" id="ARBA00023136"/>
    </source>
</evidence>
<keyword evidence="5 12" id="KW-0812">Transmembrane</keyword>
<evidence type="ECO:0000256" key="11">
    <source>
        <dbReference type="RuleBase" id="RU362091"/>
    </source>
</evidence>
<feature type="transmembrane region" description="Helical" evidence="12">
    <location>
        <begin position="564"/>
        <end position="581"/>
    </location>
</feature>
<organism evidence="13 14">
    <name type="scientific">Actomonas aquatica</name>
    <dbReference type="NCBI Taxonomy" id="2866162"/>
    <lineage>
        <taxon>Bacteria</taxon>
        <taxon>Pseudomonadati</taxon>
        <taxon>Verrucomicrobiota</taxon>
        <taxon>Opitutia</taxon>
        <taxon>Opitutales</taxon>
        <taxon>Opitutaceae</taxon>
        <taxon>Actomonas</taxon>
    </lineage>
</organism>
<dbReference type="PROSITE" id="PS50283">
    <property type="entry name" value="NA_SOLUT_SYMP_3"/>
    <property type="match status" value="1"/>
</dbReference>
<proteinExistence type="inferred from homology"/>
<evidence type="ECO:0000256" key="12">
    <source>
        <dbReference type="SAM" id="Phobius"/>
    </source>
</evidence>
<evidence type="ECO:0000256" key="4">
    <source>
        <dbReference type="ARBA" id="ARBA00022475"/>
    </source>
</evidence>
<evidence type="ECO:0000256" key="3">
    <source>
        <dbReference type="ARBA" id="ARBA00022448"/>
    </source>
</evidence>
<gene>
    <name evidence="13" type="ORF">K1X11_009230</name>
</gene>
<feature type="transmembrane region" description="Helical" evidence="12">
    <location>
        <begin position="395"/>
        <end position="414"/>
    </location>
</feature>
<keyword evidence="8" id="KW-0406">Ion transport</keyword>
<evidence type="ECO:0000256" key="6">
    <source>
        <dbReference type="ARBA" id="ARBA00022989"/>
    </source>
</evidence>
<reference evidence="13 14" key="1">
    <citation type="submission" date="2023-12" db="EMBL/GenBank/DDBJ databases">
        <title>Description of an unclassified Opitutus bacterium of Verrucomicrobiota.</title>
        <authorList>
            <person name="Zhang D.-F."/>
        </authorList>
    </citation>
    <scope>NUCLEOTIDE SEQUENCE [LARGE SCALE GENOMIC DNA]</scope>
    <source>
        <strain evidence="13 14">WL0086</strain>
    </source>
</reference>
<sequence>MDQPVFNTVNGFDYALIALYFAIIIYVGFYAAKRNKDTDEYFEGGGQIPWFLAGLSNWVSGFSAFMFVAAAGFTYQWGIGAALIFTSATWAYLAGFLYFARMWRRCRLSSPLQFLTRRFSPSTTYFYSLTAVIPAIVGIGQGLYILCIFVSTALGLNDVTLDLGPLQLTGFQILTIVTGFVMVLYTAVGGLWAAVLSDAVQGIIIGVMTLIILPLSYLHLGEGAGLVAGVKRLLAEVPADYFTLQGPAANIWFLIGYTINMILGYNVAWHLVQRYNSVPDERGARKMALLCAGLSMVGPLMWILPVMAARVLFPDMAALWPQFANPNEASFVSLALMLLPHGMIGFVVSAILSATLGQANDAFNWLAATITRDIVVPLRRRLTGHTLSEHGQLRVAWTTMTIVGVLGVVVAFVIPRFGGAFQFALIYFSLTASFQMPVALGMIFRRTPWWSAIAASSAALTVAIILMVLRVWPEHDFARNMIVEAVVASLVFGLSSFWFKADDPRHAGLAALERDLATPVDPSPESQYGGAAMQVYGLIGVVCLILGAVLTACTFLPSTPVAPGRINLIAGALLIVLGLGLRRLARRSTARAASS</sequence>
<feature type="transmembrane region" description="Helical" evidence="12">
    <location>
        <begin position="171"/>
        <end position="195"/>
    </location>
</feature>
<evidence type="ECO:0000256" key="2">
    <source>
        <dbReference type="ARBA" id="ARBA00006434"/>
    </source>
</evidence>
<accession>A0ABZ1CD48</accession>
<dbReference type="RefSeq" id="WP_221029724.1">
    <property type="nucleotide sequence ID" value="NZ_CP139781.1"/>
</dbReference>
<dbReference type="InterPro" id="IPR001734">
    <property type="entry name" value="Na/solute_symporter"/>
</dbReference>